<evidence type="ECO:0000313" key="1">
    <source>
        <dbReference type="EMBL" id="VFJ12811.1"/>
    </source>
</evidence>
<sequence length="43" mass="5104">MVIIIGTDQRNVLNGMQKVFDREFEKYGNQKESDIHNMDYGIR</sequence>
<dbReference type="Proteomes" id="UP000294299">
    <property type="component" value="Chromosome NFRAN"/>
</dbReference>
<dbReference type="EMBL" id="LR216287">
    <property type="protein sequence ID" value="VFJ12811.1"/>
    <property type="molecule type" value="Genomic_DNA"/>
</dbReference>
<reference evidence="1 2" key="1">
    <citation type="submission" date="2019-02" db="EMBL/GenBank/DDBJ databases">
        <authorList>
            <person name="Lehtovirta-Morley E L."/>
        </authorList>
    </citation>
    <scope>NUCLEOTIDE SEQUENCE [LARGE SCALE GENOMIC DNA]</scope>
    <source>
        <strain evidence="1">NFRAN1</strain>
    </source>
</reference>
<accession>A0A484I7N4</accession>
<protein>
    <submittedName>
        <fullName evidence="1">Uncharacterized protein</fullName>
    </submittedName>
</protein>
<gene>
    <name evidence="1" type="ORF">NFRAN_0490</name>
</gene>
<organism evidence="1 2">
    <name type="scientific">Candidatus Nitrosocosmicus franklandianus</name>
    <dbReference type="NCBI Taxonomy" id="1798806"/>
    <lineage>
        <taxon>Archaea</taxon>
        <taxon>Nitrososphaerota</taxon>
        <taxon>Nitrososphaeria</taxon>
        <taxon>Nitrososphaerales</taxon>
        <taxon>Nitrososphaeraceae</taxon>
        <taxon>Candidatus Nitrosocosmicus</taxon>
    </lineage>
</organism>
<name>A0A484I7N4_9ARCH</name>
<keyword evidence="2" id="KW-1185">Reference proteome</keyword>
<evidence type="ECO:0000313" key="2">
    <source>
        <dbReference type="Proteomes" id="UP000294299"/>
    </source>
</evidence>
<dbReference type="AlphaFoldDB" id="A0A484I7N4"/>
<dbReference type="KEGG" id="nfn:NFRAN_0490"/>
<proteinExistence type="predicted"/>